<name>A0A654F6X1_ARATH</name>
<proteinExistence type="predicted"/>
<organism evidence="2 3">
    <name type="scientific">Arabidopsis thaliana</name>
    <name type="common">Mouse-ear cress</name>
    <dbReference type="NCBI Taxonomy" id="3702"/>
    <lineage>
        <taxon>Eukaryota</taxon>
        <taxon>Viridiplantae</taxon>
        <taxon>Streptophyta</taxon>
        <taxon>Embryophyta</taxon>
        <taxon>Tracheophyta</taxon>
        <taxon>Spermatophyta</taxon>
        <taxon>Magnoliopsida</taxon>
        <taxon>eudicotyledons</taxon>
        <taxon>Gunneridae</taxon>
        <taxon>Pentapetalae</taxon>
        <taxon>rosids</taxon>
        <taxon>malvids</taxon>
        <taxon>Brassicales</taxon>
        <taxon>Brassicaceae</taxon>
        <taxon>Camelineae</taxon>
        <taxon>Arabidopsis</taxon>
    </lineage>
</organism>
<evidence type="ECO:0000313" key="3">
    <source>
        <dbReference type="Proteomes" id="UP000426265"/>
    </source>
</evidence>
<reference evidence="2 3" key="1">
    <citation type="submission" date="2019-11" db="EMBL/GenBank/DDBJ databases">
        <authorList>
            <person name="Jiao W.-B."/>
            <person name="Schneeberger K."/>
        </authorList>
    </citation>
    <scope>NUCLEOTIDE SEQUENCE [LARGE SCALE GENOMIC DNA]</scope>
    <source>
        <strain evidence="3">cv. An-1</strain>
    </source>
</reference>
<accession>A0A654F6X1</accession>
<dbReference type="EMBL" id="CACRSJ010000106">
    <property type="protein sequence ID" value="VYS56705.1"/>
    <property type="molecule type" value="Genomic_DNA"/>
</dbReference>
<dbReference type="GeneID" id="6240325"/>
<dbReference type="Proteomes" id="UP000426265">
    <property type="component" value="Unassembled WGS sequence"/>
</dbReference>
<dbReference type="ExpressionAtlas" id="A0A654F6X1">
    <property type="expression patterns" value="baseline and differential"/>
</dbReference>
<evidence type="ECO:0000313" key="1">
    <source>
        <dbReference type="Araport" id="AT3G08636"/>
    </source>
</evidence>
<dbReference type="AlphaFoldDB" id="A0A654F6X1"/>
<gene>
    <name evidence="1" type="ordered locus">At3g08636</name>
    <name evidence="2" type="ORF">AN1_LOCUS12157</name>
</gene>
<dbReference type="RefSeq" id="NP_001118600.1">
    <property type="nucleotide sequence ID" value="NM_001125128.1"/>
</dbReference>
<protein>
    <submittedName>
        <fullName evidence="2">Uncharacterized protein</fullName>
    </submittedName>
</protein>
<evidence type="ECO:0000313" key="2">
    <source>
        <dbReference type="EMBL" id="VYS56705.1"/>
    </source>
</evidence>
<sequence>MLLSESYYIKKSTMVVGQLNMLSWCLGEVVECYGHVGAQKQLKFRTWEMGRLILIVCKN</sequence>
<dbReference type="KEGG" id="ath:AT3G08636"/>
<dbReference type="Araport" id="AT3G08636"/>